<comment type="similarity">
    <text evidence="1">Belongs to the heat shock protein 70 family.</text>
</comment>
<dbReference type="InterPro" id="IPR013126">
    <property type="entry name" value="Hsp_70_fam"/>
</dbReference>
<dbReference type="AlphaFoldDB" id="A0ABD2QH33"/>
<dbReference type="SUPFAM" id="SSF53067">
    <property type="entry name" value="Actin-like ATPase domain"/>
    <property type="match status" value="2"/>
</dbReference>
<protein>
    <submittedName>
        <fullName evidence="4">Heat shock 70 kDa protein 4L</fullName>
    </submittedName>
</protein>
<dbReference type="FunFam" id="3.30.30.30:FF:000002">
    <property type="entry name" value="Heat shock 70 kDa protein 4"/>
    <property type="match status" value="1"/>
</dbReference>
<accession>A0ABD2QH33</accession>
<evidence type="ECO:0000313" key="5">
    <source>
        <dbReference type="Proteomes" id="UP001626550"/>
    </source>
</evidence>
<dbReference type="Gene3D" id="3.30.30.30">
    <property type="match status" value="1"/>
</dbReference>
<dbReference type="InterPro" id="IPR043129">
    <property type="entry name" value="ATPase_NBD"/>
</dbReference>
<keyword evidence="5" id="KW-1185">Reference proteome</keyword>
<evidence type="ECO:0000256" key="1">
    <source>
        <dbReference type="ARBA" id="ARBA00007381"/>
    </source>
</evidence>
<dbReference type="PRINTS" id="PR00301">
    <property type="entry name" value="HEATSHOCK70"/>
</dbReference>
<dbReference type="Gene3D" id="3.90.640.10">
    <property type="entry name" value="Actin, Chain A, domain 4"/>
    <property type="match status" value="1"/>
</dbReference>
<dbReference type="FunFam" id="3.90.640.10:FF:000004">
    <property type="entry name" value="Heat shock 70 kDa protein 4"/>
    <property type="match status" value="1"/>
</dbReference>
<reference evidence="4 5" key="1">
    <citation type="submission" date="2024-11" db="EMBL/GenBank/DDBJ databases">
        <title>Adaptive evolution of stress response genes in parasites aligns with host niche diversity.</title>
        <authorList>
            <person name="Hahn C."/>
            <person name="Resl P."/>
        </authorList>
    </citation>
    <scope>NUCLEOTIDE SEQUENCE [LARGE SCALE GENOMIC DNA]</scope>
    <source>
        <strain evidence="4">EGGRZ-B1_66</strain>
        <tissue evidence="4">Body</tissue>
    </source>
</reference>
<evidence type="ECO:0000256" key="2">
    <source>
        <dbReference type="ARBA" id="ARBA00022741"/>
    </source>
</evidence>
<dbReference type="EMBL" id="JBJKFK010000196">
    <property type="protein sequence ID" value="KAL3318858.1"/>
    <property type="molecule type" value="Genomic_DNA"/>
</dbReference>
<proteinExistence type="inferred from homology"/>
<evidence type="ECO:0000313" key="4">
    <source>
        <dbReference type="EMBL" id="KAL3318858.1"/>
    </source>
</evidence>
<dbReference type="PANTHER" id="PTHR45639:SF4">
    <property type="entry name" value="HSC70CB, ISOFORM G"/>
    <property type="match status" value="1"/>
</dbReference>
<dbReference type="Gene3D" id="3.30.420.40">
    <property type="match status" value="2"/>
</dbReference>
<organism evidence="4 5">
    <name type="scientific">Cichlidogyrus casuarinus</name>
    <dbReference type="NCBI Taxonomy" id="1844966"/>
    <lineage>
        <taxon>Eukaryota</taxon>
        <taxon>Metazoa</taxon>
        <taxon>Spiralia</taxon>
        <taxon>Lophotrochozoa</taxon>
        <taxon>Platyhelminthes</taxon>
        <taxon>Monogenea</taxon>
        <taxon>Monopisthocotylea</taxon>
        <taxon>Dactylogyridea</taxon>
        <taxon>Ancyrocephalidae</taxon>
        <taxon>Cichlidogyrus</taxon>
    </lineage>
</organism>
<feature type="non-terminal residue" evidence="4">
    <location>
        <position position="301"/>
    </location>
</feature>
<dbReference type="Pfam" id="PF00012">
    <property type="entry name" value="HSP70"/>
    <property type="match status" value="1"/>
</dbReference>
<sequence>MSISVVGFDIGNETSYIAVAKGGGIETIDRCTPTYVSFGDRSRFMGASAKQQAITNIKNTIFNFPRLIGKKFFDPAVQREIPFLPYNLVSLENDTIGIKCQYRSEMTIFSPEQIMAAQMTKLKEITELHLQSPCVDVVLNVPAYYTDSERRAMLDASSIASLKCVRLLNDTTACVIAYGLYNKDFPPVEAPPKIVAFVMLGQSNLQVTICAFNNGEVKLLSVSCDPNLGGRDLDMAIFRHMCREIKANYKLDVTSNKKASIRLLQECEKLKKLMSANSTQIPLNIECFMEDKDISLRMPSI</sequence>
<dbReference type="Proteomes" id="UP001626550">
    <property type="component" value="Unassembled WGS sequence"/>
</dbReference>
<gene>
    <name evidence="4" type="primary">HSPA4L</name>
    <name evidence="4" type="ORF">Ciccas_002487</name>
</gene>
<dbReference type="PANTHER" id="PTHR45639">
    <property type="entry name" value="HSC70CB, ISOFORM G-RELATED"/>
    <property type="match status" value="1"/>
</dbReference>
<keyword evidence="4" id="KW-0346">Stress response</keyword>
<dbReference type="GO" id="GO:0005524">
    <property type="term" value="F:ATP binding"/>
    <property type="evidence" value="ECO:0007669"/>
    <property type="project" value="UniProtKB-KW"/>
</dbReference>
<keyword evidence="3" id="KW-0067">ATP-binding</keyword>
<keyword evidence="2" id="KW-0547">Nucleotide-binding</keyword>
<name>A0ABD2QH33_9PLAT</name>
<evidence type="ECO:0000256" key="3">
    <source>
        <dbReference type="ARBA" id="ARBA00022840"/>
    </source>
</evidence>
<comment type="caution">
    <text evidence="4">The sequence shown here is derived from an EMBL/GenBank/DDBJ whole genome shotgun (WGS) entry which is preliminary data.</text>
</comment>
<dbReference type="FunFam" id="3.30.420.40:FF:000171">
    <property type="entry name" value="Heat shock 70 kDa protein 4"/>
    <property type="match status" value="2"/>
</dbReference>